<name>A0A228HUK9_9BURK</name>
<evidence type="ECO:0000313" key="2">
    <source>
        <dbReference type="Proteomes" id="UP000214600"/>
    </source>
</evidence>
<reference evidence="1 2" key="2">
    <citation type="submission" date="2017-08" db="EMBL/GenBank/DDBJ databases">
        <title>WGS of novel Burkholderia cepaca complex species.</title>
        <authorList>
            <person name="Lipuma J."/>
            <person name="Spilker T."/>
        </authorList>
    </citation>
    <scope>NUCLEOTIDE SEQUENCE [LARGE SCALE GENOMIC DNA]</scope>
    <source>
        <strain evidence="1 2">AU17325</strain>
    </source>
</reference>
<organism evidence="1 2">
    <name type="scientific">Burkholderia aenigmatica</name>
    <dbReference type="NCBI Taxonomy" id="2015348"/>
    <lineage>
        <taxon>Bacteria</taxon>
        <taxon>Pseudomonadati</taxon>
        <taxon>Pseudomonadota</taxon>
        <taxon>Betaproteobacteria</taxon>
        <taxon>Burkholderiales</taxon>
        <taxon>Burkholderiaceae</taxon>
        <taxon>Burkholderia</taxon>
        <taxon>Burkholderia cepacia complex</taxon>
    </lineage>
</organism>
<dbReference type="EMBL" id="NKFA01000032">
    <property type="protein sequence ID" value="OXI33592.1"/>
    <property type="molecule type" value="Genomic_DNA"/>
</dbReference>
<protein>
    <submittedName>
        <fullName evidence="1">Uncharacterized protein</fullName>
    </submittedName>
</protein>
<accession>A0A228HUK9</accession>
<gene>
    <name evidence="1" type="ORF">CFB84_38340</name>
</gene>
<proteinExistence type="predicted"/>
<dbReference type="AlphaFoldDB" id="A0A228HUK9"/>
<evidence type="ECO:0000313" key="1">
    <source>
        <dbReference type="EMBL" id="OXI33592.1"/>
    </source>
</evidence>
<sequence length="193" mass="22123">MPQRLQPRHPLLDDERTERTDATLVWRPLQQDDCARRFPEARTIDLLAIQHPFIGGLVVSGVPDHRSRIGSRARLRNGNRQQLVAEALDLVRRTRILNDLRPEESIRVAPHPHIGILQLQQRLRHDRPARFGRIGCEQRVGIRAPRSLGKFHRLELFVMLIVIACVSAGDFRIFARNAYQVLVLGGESKVNHV</sequence>
<dbReference type="Proteomes" id="UP000214600">
    <property type="component" value="Unassembled WGS sequence"/>
</dbReference>
<comment type="caution">
    <text evidence="1">The sequence shown here is derived from an EMBL/GenBank/DDBJ whole genome shotgun (WGS) entry which is preliminary data.</text>
</comment>
<reference evidence="2" key="1">
    <citation type="submission" date="2017-06" db="EMBL/GenBank/DDBJ databases">
        <authorList>
            <person name="LiPuma J."/>
            <person name="Spilker T."/>
        </authorList>
    </citation>
    <scope>NUCLEOTIDE SEQUENCE [LARGE SCALE GENOMIC DNA]</scope>
    <source>
        <strain evidence="2">AU17325</strain>
    </source>
</reference>